<feature type="compositionally biased region" description="Polar residues" evidence="1">
    <location>
        <begin position="44"/>
        <end position="57"/>
    </location>
</feature>
<dbReference type="AlphaFoldDB" id="A0A166C008"/>
<dbReference type="EMBL" id="CP093345">
    <property type="protein sequence ID" value="WOG94105.1"/>
    <property type="molecule type" value="Genomic_DNA"/>
</dbReference>
<feature type="region of interest" description="Disordered" evidence="1">
    <location>
        <begin position="169"/>
        <end position="191"/>
    </location>
</feature>
<keyword evidence="3" id="KW-1185">Reference proteome</keyword>
<proteinExistence type="predicted"/>
<name>A0A166C008_DAUCS</name>
<feature type="region of interest" description="Disordered" evidence="1">
    <location>
        <begin position="346"/>
        <end position="400"/>
    </location>
</feature>
<evidence type="ECO:0000313" key="2">
    <source>
        <dbReference type="EMBL" id="WOG94105.1"/>
    </source>
</evidence>
<dbReference type="Gramene" id="KZN03106">
    <property type="protein sequence ID" value="KZN03106"/>
    <property type="gene ID" value="DCAR_011862"/>
</dbReference>
<feature type="compositionally biased region" description="Basic and acidic residues" evidence="1">
    <location>
        <begin position="346"/>
        <end position="372"/>
    </location>
</feature>
<feature type="compositionally biased region" description="Basic and acidic residues" evidence="1">
    <location>
        <begin position="28"/>
        <end position="42"/>
    </location>
</feature>
<evidence type="ECO:0000256" key="1">
    <source>
        <dbReference type="SAM" id="MobiDB-lite"/>
    </source>
</evidence>
<feature type="compositionally biased region" description="Basic and acidic residues" evidence="1">
    <location>
        <begin position="383"/>
        <end position="400"/>
    </location>
</feature>
<gene>
    <name evidence="2" type="ORF">DCAR_0313397</name>
</gene>
<reference evidence="2" key="1">
    <citation type="journal article" date="2016" name="Nat. Genet.">
        <title>A high-quality carrot genome assembly provides new insights into carotenoid accumulation and asterid genome evolution.</title>
        <authorList>
            <person name="Iorizzo M."/>
            <person name="Ellison S."/>
            <person name="Senalik D."/>
            <person name="Zeng P."/>
            <person name="Satapoomin P."/>
            <person name="Huang J."/>
            <person name="Bowman M."/>
            <person name="Iovene M."/>
            <person name="Sanseverino W."/>
            <person name="Cavagnaro P."/>
            <person name="Yildiz M."/>
            <person name="Macko-Podgorni A."/>
            <person name="Moranska E."/>
            <person name="Grzebelus E."/>
            <person name="Grzebelus D."/>
            <person name="Ashrafi H."/>
            <person name="Zheng Z."/>
            <person name="Cheng S."/>
            <person name="Spooner D."/>
            <person name="Van Deynze A."/>
            <person name="Simon P."/>
        </authorList>
    </citation>
    <scope>NUCLEOTIDE SEQUENCE</scope>
    <source>
        <tissue evidence="2">Leaf</tissue>
    </source>
</reference>
<dbReference type="Proteomes" id="UP000077755">
    <property type="component" value="Chromosome 3"/>
</dbReference>
<evidence type="ECO:0000313" key="3">
    <source>
        <dbReference type="Proteomes" id="UP000077755"/>
    </source>
</evidence>
<protein>
    <submittedName>
        <fullName evidence="2">Uncharacterized protein</fullName>
    </submittedName>
</protein>
<organism evidence="2 3">
    <name type="scientific">Daucus carota subsp. sativus</name>
    <name type="common">Carrot</name>
    <dbReference type="NCBI Taxonomy" id="79200"/>
    <lineage>
        <taxon>Eukaryota</taxon>
        <taxon>Viridiplantae</taxon>
        <taxon>Streptophyta</taxon>
        <taxon>Embryophyta</taxon>
        <taxon>Tracheophyta</taxon>
        <taxon>Spermatophyta</taxon>
        <taxon>Magnoliopsida</taxon>
        <taxon>eudicotyledons</taxon>
        <taxon>Gunneridae</taxon>
        <taxon>Pentapetalae</taxon>
        <taxon>asterids</taxon>
        <taxon>campanulids</taxon>
        <taxon>Apiales</taxon>
        <taxon>Apiaceae</taxon>
        <taxon>Apioideae</taxon>
        <taxon>Scandiceae</taxon>
        <taxon>Daucinae</taxon>
        <taxon>Daucus</taxon>
        <taxon>Daucus sect. Daucus</taxon>
    </lineage>
</organism>
<feature type="region of interest" description="Disordered" evidence="1">
    <location>
        <begin position="1"/>
        <end position="59"/>
    </location>
</feature>
<sequence length="422" mass="49501">MSGSSHEFQSTVSAERSSIEFDSQEDENQQRIDCIRPRDRSFSEPVQTSQDENQQGIDNIRERLRSYSEDVQPSEYVNQLEEYNQPRLGPISEFEQANESSTSQVVQVDEYEYQQTIEDIQPRMRSMSRLDRAIEYENHKVDFIQSRPSPIPELEQANADEYEQGIEHVQPRQRSISTHMQPDEYENQQGMDNIHSRLSSISELEQINEYENQQGIDNIQSRLSSISELEEYENQQGTDNIQSRLSSISELEQVNEYENQQGIDNIQSRLSSISEYDDQEVIEYAPKLRSSTISESEQANEYEKKEIEYDHVKINSTTYTEMRKAQEVLENLQQVDFIQTKLRSTEVTDAHQQEKQGTDIPSEHADQDEHHQGIIYVPATESSTEKRSEEEIQQEKHDEVLNEFPEHKFIFRDLKSDEQLHW</sequence>
<accession>A0A166C008</accession>
<feature type="compositionally biased region" description="Polar residues" evidence="1">
    <location>
        <begin position="1"/>
        <end position="16"/>
    </location>
</feature>
<reference evidence="2" key="2">
    <citation type="submission" date="2022-03" db="EMBL/GenBank/DDBJ databases">
        <title>Draft title - Genomic analysis of global carrot germplasm unveils the trajectory of domestication and the origin of high carotenoid orange carrot.</title>
        <authorList>
            <person name="Iorizzo M."/>
            <person name="Ellison S."/>
            <person name="Senalik D."/>
            <person name="Macko-Podgorni A."/>
            <person name="Grzebelus D."/>
            <person name="Bostan H."/>
            <person name="Rolling W."/>
            <person name="Curaba J."/>
            <person name="Simon P."/>
        </authorList>
    </citation>
    <scope>NUCLEOTIDE SEQUENCE</scope>
    <source>
        <tissue evidence="2">Leaf</tissue>
    </source>
</reference>